<feature type="compositionally biased region" description="Basic and acidic residues" evidence="1">
    <location>
        <begin position="49"/>
        <end position="61"/>
    </location>
</feature>
<keyword evidence="3" id="KW-1185">Reference proteome</keyword>
<sequence>MSWQLWVAIGIVAAVLLLLAATRMRHAQHVFDDITQVERPVPPATADELADHRSRRVAHESGRHRKHG</sequence>
<evidence type="ECO:0000313" key="2">
    <source>
        <dbReference type="EMBL" id="GAA1664547.1"/>
    </source>
</evidence>
<name>A0ABN2G330_9ACTN</name>
<evidence type="ECO:0000313" key="3">
    <source>
        <dbReference type="Proteomes" id="UP001500280"/>
    </source>
</evidence>
<accession>A0ABN2G330</accession>
<dbReference type="RefSeq" id="WP_344144280.1">
    <property type="nucleotide sequence ID" value="NZ_BAAANF010000002.1"/>
</dbReference>
<feature type="region of interest" description="Disordered" evidence="1">
    <location>
        <begin position="42"/>
        <end position="68"/>
    </location>
</feature>
<proteinExistence type="predicted"/>
<dbReference type="EMBL" id="BAAANF010000002">
    <property type="protein sequence ID" value="GAA1664547.1"/>
    <property type="molecule type" value="Genomic_DNA"/>
</dbReference>
<protein>
    <submittedName>
        <fullName evidence="2">Uncharacterized protein</fullName>
    </submittedName>
</protein>
<reference evidence="2 3" key="1">
    <citation type="journal article" date="2019" name="Int. J. Syst. Evol. Microbiol.">
        <title>The Global Catalogue of Microorganisms (GCM) 10K type strain sequencing project: providing services to taxonomists for standard genome sequencing and annotation.</title>
        <authorList>
            <consortium name="The Broad Institute Genomics Platform"/>
            <consortium name="The Broad Institute Genome Sequencing Center for Infectious Disease"/>
            <person name="Wu L."/>
            <person name="Ma J."/>
        </authorList>
    </citation>
    <scope>NUCLEOTIDE SEQUENCE [LARGE SCALE GENOMIC DNA]</scope>
    <source>
        <strain evidence="2 3">JCM 14307</strain>
    </source>
</reference>
<comment type="caution">
    <text evidence="2">The sequence shown here is derived from an EMBL/GenBank/DDBJ whole genome shotgun (WGS) entry which is preliminary data.</text>
</comment>
<organism evidence="2 3">
    <name type="scientific">Kribbella yunnanensis</name>
    <dbReference type="NCBI Taxonomy" id="190194"/>
    <lineage>
        <taxon>Bacteria</taxon>
        <taxon>Bacillati</taxon>
        <taxon>Actinomycetota</taxon>
        <taxon>Actinomycetes</taxon>
        <taxon>Propionibacteriales</taxon>
        <taxon>Kribbellaceae</taxon>
        <taxon>Kribbella</taxon>
    </lineage>
</organism>
<gene>
    <name evidence="2" type="ORF">GCM10009745_02920</name>
</gene>
<evidence type="ECO:0000256" key="1">
    <source>
        <dbReference type="SAM" id="MobiDB-lite"/>
    </source>
</evidence>
<dbReference type="Proteomes" id="UP001500280">
    <property type="component" value="Unassembled WGS sequence"/>
</dbReference>